<dbReference type="Proteomes" id="UP000186309">
    <property type="component" value="Chromosome"/>
</dbReference>
<feature type="region of interest" description="Disordered" evidence="7">
    <location>
        <begin position="167"/>
        <end position="199"/>
    </location>
</feature>
<dbReference type="HAMAP" id="MF_00362">
    <property type="entry name" value="Ribosomal_uL10"/>
    <property type="match status" value="1"/>
</dbReference>
<dbReference type="Pfam" id="PF00466">
    <property type="entry name" value="Ribosomal_L10"/>
    <property type="match status" value="1"/>
</dbReference>
<dbReference type="OrthoDB" id="278380at2"/>
<dbReference type="KEGG" id="pbor:BSF38_02719"/>
<evidence type="ECO:0000256" key="3">
    <source>
        <dbReference type="ARBA" id="ARBA00022980"/>
    </source>
</evidence>
<evidence type="ECO:0000256" key="4">
    <source>
        <dbReference type="ARBA" id="ARBA00023274"/>
    </source>
</evidence>
<evidence type="ECO:0000256" key="6">
    <source>
        <dbReference type="HAMAP-Rule" id="MF_00362"/>
    </source>
</evidence>
<accession>A0A1U7CQJ1</accession>
<evidence type="ECO:0000256" key="1">
    <source>
        <dbReference type="ARBA" id="ARBA00002633"/>
    </source>
</evidence>
<dbReference type="GO" id="GO:0006412">
    <property type="term" value="P:translation"/>
    <property type="evidence" value="ECO:0007669"/>
    <property type="project" value="UniProtKB-UniRule"/>
</dbReference>
<keyword evidence="9" id="KW-1185">Reference proteome</keyword>
<keyword evidence="6" id="KW-0694">RNA-binding</keyword>
<dbReference type="GO" id="GO:0070180">
    <property type="term" value="F:large ribosomal subunit rRNA binding"/>
    <property type="evidence" value="ECO:0007669"/>
    <property type="project" value="UniProtKB-UniRule"/>
</dbReference>
<reference evidence="9" key="1">
    <citation type="submission" date="2016-12" db="EMBL/GenBank/DDBJ databases">
        <title>Comparative genomics of four Isosphaeraceae planctomycetes: a common pool of plasmids and glycoside hydrolase genes.</title>
        <authorList>
            <person name="Ivanova A."/>
        </authorList>
    </citation>
    <scope>NUCLEOTIDE SEQUENCE [LARGE SCALE GENOMIC DNA]</scope>
    <source>
        <strain evidence="9">PX4</strain>
    </source>
</reference>
<evidence type="ECO:0000313" key="9">
    <source>
        <dbReference type="Proteomes" id="UP000186309"/>
    </source>
</evidence>
<dbReference type="InterPro" id="IPR043141">
    <property type="entry name" value="Ribosomal_uL10-like_sf"/>
</dbReference>
<dbReference type="InterPro" id="IPR022973">
    <property type="entry name" value="Ribosomal_uL10_bac"/>
</dbReference>
<dbReference type="SUPFAM" id="SSF160369">
    <property type="entry name" value="Ribosomal protein L10-like"/>
    <property type="match status" value="1"/>
</dbReference>
<dbReference type="AlphaFoldDB" id="A0A1U7CQJ1"/>
<comment type="subunit">
    <text evidence="6">Part of the ribosomal stalk of the 50S ribosomal subunit. The N-terminus interacts with L11 and the large rRNA to form the base of the stalk. The C-terminus forms an elongated spine to which L12 dimers bind in a sequential fashion forming a multimeric L10(L12)X complex.</text>
</comment>
<organism evidence="8 9">
    <name type="scientific">Paludisphaera borealis</name>
    <dbReference type="NCBI Taxonomy" id="1387353"/>
    <lineage>
        <taxon>Bacteria</taxon>
        <taxon>Pseudomonadati</taxon>
        <taxon>Planctomycetota</taxon>
        <taxon>Planctomycetia</taxon>
        <taxon>Isosphaerales</taxon>
        <taxon>Isosphaeraceae</taxon>
        <taxon>Paludisphaera</taxon>
    </lineage>
</organism>
<proteinExistence type="inferred from homology"/>
<gene>
    <name evidence="6 8" type="primary">rplJ</name>
    <name evidence="8" type="ORF">BSF38_02719</name>
</gene>
<dbReference type="EMBL" id="CP019082">
    <property type="protein sequence ID" value="APW61210.1"/>
    <property type="molecule type" value="Genomic_DNA"/>
</dbReference>
<name>A0A1U7CQJ1_9BACT</name>
<dbReference type="GO" id="GO:0005840">
    <property type="term" value="C:ribosome"/>
    <property type="evidence" value="ECO:0007669"/>
    <property type="project" value="UniProtKB-KW"/>
</dbReference>
<evidence type="ECO:0000256" key="7">
    <source>
        <dbReference type="SAM" id="MobiDB-lite"/>
    </source>
</evidence>
<evidence type="ECO:0000256" key="2">
    <source>
        <dbReference type="ARBA" id="ARBA00008889"/>
    </source>
</evidence>
<keyword evidence="4 6" id="KW-0687">Ribonucleoprotein</keyword>
<dbReference type="Gene3D" id="3.30.70.1730">
    <property type="match status" value="1"/>
</dbReference>
<evidence type="ECO:0000256" key="5">
    <source>
        <dbReference type="ARBA" id="ARBA00035202"/>
    </source>
</evidence>
<protein>
    <recommendedName>
        <fullName evidence="5 6">Large ribosomal subunit protein uL10</fullName>
    </recommendedName>
</protein>
<sequence length="199" mass="20922">MSKYVKELMMDQLRTDLADSRSMLILDFKGLDAVSEHQFRSDLRKKSIRVRTLKNTLARRIFTEIGVDGLSRYLEGPSVLVWGGAGVAELAKEISGQVKKLKKPAIKGGAVDGVVIGPEQVEDITKLPSREALIGRVAAMAIAPAQRVIALANAPIGSLASQLQTISEGASADGDGGEEPAATPEAEGEAPAATTEAGS</sequence>
<dbReference type="NCBIfam" id="NF000955">
    <property type="entry name" value="PRK00099.1-1"/>
    <property type="match status" value="1"/>
</dbReference>
<keyword evidence="6" id="KW-0699">rRNA-binding</keyword>
<keyword evidence="3 6" id="KW-0689">Ribosomal protein</keyword>
<evidence type="ECO:0000313" key="8">
    <source>
        <dbReference type="EMBL" id="APW61210.1"/>
    </source>
</evidence>
<dbReference type="RefSeq" id="WP_076346398.1">
    <property type="nucleotide sequence ID" value="NZ_CP019082.1"/>
</dbReference>
<comment type="function">
    <text evidence="1 6">Forms part of the ribosomal stalk, playing a central role in the interaction of the ribosome with GTP-bound translation factors.</text>
</comment>
<dbReference type="STRING" id="1387353.BSF38_02719"/>
<dbReference type="GO" id="GO:1990904">
    <property type="term" value="C:ribonucleoprotein complex"/>
    <property type="evidence" value="ECO:0007669"/>
    <property type="project" value="UniProtKB-KW"/>
</dbReference>
<comment type="similarity">
    <text evidence="2 6">Belongs to the universal ribosomal protein uL10 family.</text>
</comment>
<dbReference type="InterPro" id="IPR047865">
    <property type="entry name" value="Ribosomal_uL10_bac_type"/>
</dbReference>
<dbReference type="PANTHER" id="PTHR11560">
    <property type="entry name" value="39S RIBOSOMAL PROTEIN L10, MITOCHONDRIAL"/>
    <property type="match status" value="1"/>
</dbReference>
<dbReference type="InterPro" id="IPR001790">
    <property type="entry name" value="Ribosomal_uL10"/>
</dbReference>
<dbReference type="CDD" id="cd05797">
    <property type="entry name" value="Ribosomal_L10"/>
    <property type="match status" value="1"/>
</dbReference>